<evidence type="ECO:0000313" key="3">
    <source>
        <dbReference type="WBParaSite" id="nRc.2.0.1.t18367-RA"/>
    </source>
</evidence>
<organism evidence="2 3">
    <name type="scientific">Romanomermis culicivorax</name>
    <name type="common">Nematode worm</name>
    <dbReference type="NCBI Taxonomy" id="13658"/>
    <lineage>
        <taxon>Eukaryota</taxon>
        <taxon>Metazoa</taxon>
        <taxon>Ecdysozoa</taxon>
        <taxon>Nematoda</taxon>
        <taxon>Enoplea</taxon>
        <taxon>Dorylaimia</taxon>
        <taxon>Mermithida</taxon>
        <taxon>Mermithoidea</taxon>
        <taxon>Mermithidae</taxon>
        <taxon>Romanomermis</taxon>
    </lineage>
</organism>
<accession>A0A915IX68</accession>
<keyword evidence="2" id="KW-1185">Reference proteome</keyword>
<evidence type="ECO:0000256" key="1">
    <source>
        <dbReference type="SAM" id="MobiDB-lite"/>
    </source>
</evidence>
<proteinExistence type="predicted"/>
<dbReference type="AlphaFoldDB" id="A0A915IX68"/>
<dbReference type="Proteomes" id="UP000887565">
    <property type="component" value="Unplaced"/>
</dbReference>
<sequence>MNDFTITFLSFFGAPFLCKCLRPWLSTLLDLDGDFPTPLAINREPNIPHASKPTYGSTNTR</sequence>
<name>A0A915IX68_ROMCU</name>
<reference evidence="3" key="1">
    <citation type="submission" date="2022-11" db="UniProtKB">
        <authorList>
            <consortium name="WormBaseParasite"/>
        </authorList>
    </citation>
    <scope>IDENTIFICATION</scope>
</reference>
<dbReference type="WBParaSite" id="nRc.2.0.1.t18367-RA">
    <property type="protein sequence ID" value="nRc.2.0.1.t18367-RA"/>
    <property type="gene ID" value="nRc.2.0.1.g18367"/>
</dbReference>
<evidence type="ECO:0000313" key="2">
    <source>
        <dbReference type="Proteomes" id="UP000887565"/>
    </source>
</evidence>
<feature type="region of interest" description="Disordered" evidence="1">
    <location>
        <begin position="38"/>
        <end position="61"/>
    </location>
</feature>
<protein>
    <submittedName>
        <fullName evidence="3">Uncharacterized protein</fullName>
    </submittedName>
</protein>